<gene>
    <name evidence="3" type="ORF">PsYK624_086590</name>
</gene>
<dbReference type="SMART" id="SM00225">
    <property type="entry name" value="BTB"/>
    <property type="match status" value="1"/>
</dbReference>
<accession>A0A9P3GEW9</accession>
<name>A0A9P3GEW9_9APHY</name>
<feature type="compositionally biased region" description="Polar residues" evidence="1">
    <location>
        <begin position="365"/>
        <end position="374"/>
    </location>
</feature>
<reference evidence="3 4" key="1">
    <citation type="submission" date="2021-08" db="EMBL/GenBank/DDBJ databases">
        <title>Draft Genome Sequence of Phanerochaete sordida strain YK-624.</title>
        <authorList>
            <person name="Mori T."/>
            <person name="Dohra H."/>
            <person name="Suzuki T."/>
            <person name="Kawagishi H."/>
            <person name="Hirai H."/>
        </authorList>
    </citation>
    <scope>NUCLEOTIDE SEQUENCE [LARGE SCALE GENOMIC DNA]</scope>
    <source>
        <strain evidence="3 4">YK-624</strain>
    </source>
</reference>
<dbReference type="Proteomes" id="UP000703269">
    <property type="component" value="Unassembled WGS sequence"/>
</dbReference>
<proteinExistence type="predicted"/>
<dbReference type="Gene3D" id="3.30.710.10">
    <property type="entry name" value="Potassium Channel Kv1.1, Chain A"/>
    <property type="match status" value="1"/>
</dbReference>
<sequence>MSTPSLHTLAKVPRGGGLEDALAAALAGTPFNDVTFYTARGDDGGAPRAVHANSRILVSASAYFRELLSAEVGTGPAPSHSTETFATLADGHDSALDEDDIDAAESVLAAPSEVSMEVDGEMELPESEFSDIERIATADSTESGTRRTVTLDNVTADTLEAVVYYIYTGNVYFRPLRSQDLDEDAKATDPLEHPKRPTCCCKAVYRFADEAGLDELKDLADAHLFAQLHKDNILAEVFSPFSAQHPAILRRQVALLLAKHWARALRPALGPTVAQIVRGELPHAASALAMLLGEISPGHAPGACASEGEGEGPLAPCPSPTHYAPSPADLPPADVPATSSPSTATPPARPASPRSAPVVAGRPPASSSLSTPQFAPSDAAAAPPRGGTDARGASAAAAGVAVRSVACAAEGGVRAHGPAADAVPATAARAAPASGGGGESSGSQKGLCTVCNKKTRWTMCSACSERQDGMVKPDDGAGSTRVADGGGVTGISPSGK</sequence>
<dbReference type="CDD" id="cd18186">
    <property type="entry name" value="BTB_POZ_ZBTB_KLHL-like"/>
    <property type="match status" value="1"/>
</dbReference>
<evidence type="ECO:0000313" key="4">
    <source>
        <dbReference type="Proteomes" id="UP000703269"/>
    </source>
</evidence>
<dbReference type="EMBL" id="BPQB01000027">
    <property type="protein sequence ID" value="GJE92505.1"/>
    <property type="molecule type" value="Genomic_DNA"/>
</dbReference>
<organism evidence="3 4">
    <name type="scientific">Phanerochaete sordida</name>
    <dbReference type="NCBI Taxonomy" id="48140"/>
    <lineage>
        <taxon>Eukaryota</taxon>
        <taxon>Fungi</taxon>
        <taxon>Dikarya</taxon>
        <taxon>Basidiomycota</taxon>
        <taxon>Agaricomycotina</taxon>
        <taxon>Agaricomycetes</taxon>
        <taxon>Polyporales</taxon>
        <taxon>Phanerochaetaceae</taxon>
        <taxon>Phanerochaete</taxon>
    </lineage>
</organism>
<dbReference type="InterPro" id="IPR011333">
    <property type="entry name" value="SKP1/BTB/POZ_sf"/>
</dbReference>
<feature type="domain" description="BTB" evidence="2">
    <location>
        <begin position="32"/>
        <end position="175"/>
    </location>
</feature>
<protein>
    <recommendedName>
        <fullName evidence="2">BTB domain-containing protein</fullName>
    </recommendedName>
</protein>
<feature type="region of interest" description="Disordered" evidence="1">
    <location>
        <begin position="302"/>
        <end position="391"/>
    </location>
</feature>
<dbReference type="SUPFAM" id="SSF54695">
    <property type="entry name" value="POZ domain"/>
    <property type="match status" value="1"/>
</dbReference>
<feature type="compositionally biased region" description="Low complexity" evidence="1">
    <location>
        <begin position="335"/>
        <end position="360"/>
    </location>
</feature>
<evidence type="ECO:0000313" key="3">
    <source>
        <dbReference type="EMBL" id="GJE92505.1"/>
    </source>
</evidence>
<dbReference type="AlphaFoldDB" id="A0A9P3GEW9"/>
<evidence type="ECO:0000259" key="2">
    <source>
        <dbReference type="PROSITE" id="PS50097"/>
    </source>
</evidence>
<comment type="caution">
    <text evidence="3">The sequence shown here is derived from an EMBL/GenBank/DDBJ whole genome shotgun (WGS) entry which is preliminary data.</text>
</comment>
<evidence type="ECO:0000256" key="1">
    <source>
        <dbReference type="SAM" id="MobiDB-lite"/>
    </source>
</evidence>
<dbReference type="InterPro" id="IPR000210">
    <property type="entry name" value="BTB/POZ_dom"/>
</dbReference>
<feature type="region of interest" description="Disordered" evidence="1">
    <location>
        <begin position="467"/>
        <end position="496"/>
    </location>
</feature>
<dbReference type="PROSITE" id="PS50097">
    <property type="entry name" value="BTB"/>
    <property type="match status" value="1"/>
</dbReference>
<dbReference type="OrthoDB" id="6359816at2759"/>
<keyword evidence="4" id="KW-1185">Reference proteome</keyword>